<proteinExistence type="inferred from homology"/>
<comment type="subcellular location">
    <subcellularLocation>
        <location evidence="1 10">Cell outer membrane</location>
        <topology evidence="1 10">Multi-pass membrane protein</topology>
    </subcellularLocation>
</comment>
<dbReference type="PROSITE" id="PS52016">
    <property type="entry name" value="TONB_DEPENDENT_REC_3"/>
    <property type="match status" value="1"/>
</dbReference>
<dbReference type="GO" id="GO:0015232">
    <property type="term" value="F:heme transmembrane transporter activity"/>
    <property type="evidence" value="ECO:0007669"/>
    <property type="project" value="InterPro"/>
</dbReference>
<dbReference type="Gene3D" id="2.170.130.10">
    <property type="entry name" value="TonB-dependent receptor, plug domain"/>
    <property type="match status" value="1"/>
</dbReference>
<evidence type="ECO:0000256" key="7">
    <source>
        <dbReference type="ARBA" id="ARBA00023077"/>
    </source>
</evidence>
<evidence type="ECO:0000256" key="10">
    <source>
        <dbReference type="PROSITE-ProRule" id="PRU01360"/>
    </source>
</evidence>
<dbReference type="NCBIfam" id="TIGR01785">
    <property type="entry name" value="TonB-hemin"/>
    <property type="match status" value="1"/>
</dbReference>
<dbReference type="OrthoDB" id="9796221at2"/>
<keyword evidence="8 10" id="KW-0472">Membrane</keyword>
<keyword evidence="6 13" id="KW-0732">Signal</keyword>
<dbReference type="InterPro" id="IPR010917">
    <property type="entry name" value="TonB_rcpt_CS"/>
</dbReference>
<dbReference type="PANTHER" id="PTHR30069">
    <property type="entry name" value="TONB-DEPENDENT OUTER MEMBRANE RECEPTOR"/>
    <property type="match status" value="1"/>
</dbReference>
<dbReference type="InterPro" id="IPR037066">
    <property type="entry name" value="Plug_dom_sf"/>
</dbReference>
<dbReference type="InterPro" id="IPR012910">
    <property type="entry name" value="Plug_dom"/>
</dbReference>
<dbReference type="Gene3D" id="2.40.170.20">
    <property type="entry name" value="TonB-dependent receptor, beta-barrel domain"/>
    <property type="match status" value="1"/>
</dbReference>
<dbReference type="PROSITE" id="PS01156">
    <property type="entry name" value="TONB_DEPENDENT_REC_2"/>
    <property type="match status" value="1"/>
</dbReference>
<comment type="similarity">
    <text evidence="2 10 12">Belongs to the TonB-dependent receptor family.</text>
</comment>
<evidence type="ECO:0000313" key="17">
    <source>
        <dbReference type="Proteomes" id="UP000245708"/>
    </source>
</evidence>
<gene>
    <name evidence="16" type="ORF">C7455_110103</name>
</gene>
<accession>A0A316GBZ7</accession>
<evidence type="ECO:0000259" key="14">
    <source>
        <dbReference type="Pfam" id="PF00593"/>
    </source>
</evidence>
<keyword evidence="7 12" id="KW-0798">TonB box</keyword>
<evidence type="ECO:0000256" key="5">
    <source>
        <dbReference type="ARBA" id="ARBA00022692"/>
    </source>
</evidence>
<sequence length="666" mass="71353">MRRITHLLTTALVAVAGHGAQAQELGFTLDPILLGSAFRDDRALLDAPVSATVVDSSALADRQAADFEALIGDIPGLTIDGGPRGMAQEPNIRGFRDQQIVLRFDGGRFNYSQGHRGRFFVDPALIGRVEVVRGGGSTLFGSGALGGVISVETVDVADLIQPGQTMGGRVNLGYSSNGDRATANTTLFADYGAFDALLFLGTRQMGADVETGGGAPVPFSQLDSFNGMLKLGFEPSQDSRIELSFSRFLDDGLVPSNANGLAGTGNPVVDRAAQVDSFRLTWDYAPAGSDLIDLSVLFYAERLGITESRVDTPRLDDTTYDTTGLEITNRSSLSLGVPVDLVYGIEILRDTQQGLRNGAPRPAFPDAEATTIAGFVEGTFALGPQFDLIAGLRYDRYARDPDDPALASVTNEFLSPRLGLSYRPTEDWQVYANLSRAFRAPSLTELYNSGLHFPGNPFGFPPNNFFVPSPDLRPEASTQIEIGTRLDRAGQWRDGDRLSFAASAYYADVTDYIDQTVSIAGGTTTFVNVDARLWGFEAEVDYDAIDWFVGAGLGIARGQGSDGFALGSLPQDRLTLTAGFRPTQDWELGARATLAAEQDRLPAGGTPGPSYELLDLFATFAPDRGALAGSTIRIGLDNVFDESYTIYPNGLPQTGRSLQITASFTF</sequence>
<dbReference type="InterPro" id="IPR011276">
    <property type="entry name" value="TonB_haem/Hb_rcpt"/>
</dbReference>
<keyword evidence="16" id="KW-0675">Receptor</keyword>
<feature type="signal peptide" evidence="13">
    <location>
        <begin position="1"/>
        <end position="22"/>
    </location>
</feature>
<evidence type="ECO:0000256" key="9">
    <source>
        <dbReference type="ARBA" id="ARBA00023237"/>
    </source>
</evidence>
<evidence type="ECO:0000256" key="3">
    <source>
        <dbReference type="ARBA" id="ARBA00022448"/>
    </source>
</evidence>
<dbReference type="Pfam" id="PF00593">
    <property type="entry name" value="TonB_dep_Rec_b-barrel"/>
    <property type="match status" value="1"/>
</dbReference>
<dbReference type="GO" id="GO:0044718">
    <property type="term" value="P:siderophore transmembrane transport"/>
    <property type="evidence" value="ECO:0007669"/>
    <property type="project" value="TreeGrafter"/>
</dbReference>
<evidence type="ECO:0000256" key="11">
    <source>
        <dbReference type="PROSITE-ProRule" id="PRU10144"/>
    </source>
</evidence>
<feature type="chain" id="PRO_5016257302" evidence="13">
    <location>
        <begin position="23"/>
        <end position="666"/>
    </location>
</feature>
<feature type="domain" description="TonB-dependent receptor plug" evidence="15">
    <location>
        <begin position="45"/>
        <end position="148"/>
    </location>
</feature>
<keyword evidence="17" id="KW-1185">Reference proteome</keyword>
<keyword evidence="4 10" id="KW-1134">Transmembrane beta strand</keyword>
<dbReference type="RefSeq" id="WP_109670283.1">
    <property type="nucleotide sequence ID" value="NZ_QGGW01000010.1"/>
</dbReference>
<keyword evidence="9 10" id="KW-0998">Cell outer membrane</keyword>
<dbReference type="Pfam" id="PF07715">
    <property type="entry name" value="Plug"/>
    <property type="match status" value="1"/>
</dbReference>
<dbReference type="GO" id="GO:0009279">
    <property type="term" value="C:cell outer membrane"/>
    <property type="evidence" value="ECO:0007669"/>
    <property type="project" value="UniProtKB-SubCell"/>
</dbReference>
<evidence type="ECO:0000256" key="13">
    <source>
        <dbReference type="SAM" id="SignalP"/>
    </source>
</evidence>
<evidence type="ECO:0000256" key="12">
    <source>
        <dbReference type="RuleBase" id="RU003357"/>
    </source>
</evidence>
<reference evidence="16 17" key="1">
    <citation type="submission" date="2018-05" db="EMBL/GenBank/DDBJ databases">
        <title>Genomic Encyclopedia of Type Strains, Phase IV (KMG-IV): sequencing the most valuable type-strain genomes for metagenomic binning, comparative biology and taxonomic classification.</title>
        <authorList>
            <person name="Goeker M."/>
        </authorList>
    </citation>
    <scope>NUCLEOTIDE SEQUENCE [LARGE SCALE GENOMIC DNA]</scope>
    <source>
        <strain evidence="16 17">DSM 16097</strain>
    </source>
</reference>
<evidence type="ECO:0000256" key="1">
    <source>
        <dbReference type="ARBA" id="ARBA00004571"/>
    </source>
</evidence>
<keyword evidence="5 10" id="KW-0812">Transmembrane</keyword>
<name>A0A316GBZ7_9RHOB</name>
<evidence type="ECO:0000259" key="15">
    <source>
        <dbReference type="Pfam" id="PF07715"/>
    </source>
</evidence>
<evidence type="ECO:0000256" key="4">
    <source>
        <dbReference type="ARBA" id="ARBA00022452"/>
    </source>
</evidence>
<comment type="caution">
    <text evidence="16">The sequence shown here is derived from an EMBL/GenBank/DDBJ whole genome shotgun (WGS) entry which is preliminary data.</text>
</comment>
<dbReference type="Proteomes" id="UP000245708">
    <property type="component" value="Unassembled WGS sequence"/>
</dbReference>
<dbReference type="PANTHER" id="PTHR30069:SF41">
    <property type="entry name" value="HEME_HEMOPEXIN UTILIZATION PROTEIN C"/>
    <property type="match status" value="1"/>
</dbReference>
<dbReference type="CDD" id="cd01347">
    <property type="entry name" value="ligand_gated_channel"/>
    <property type="match status" value="1"/>
</dbReference>
<feature type="short sequence motif" description="TonB C-terminal box" evidence="11">
    <location>
        <begin position="649"/>
        <end position="666"/>
    </location>
</feature>
<dbReference type="InterPro" id="IPR036942">
    <property type="entry name" value="Beta-barrel_TonB_sf"/>
</dbReference>
<evidence type="ECO:0000256" key="8">
    <source>
        <dbReference type="ARBA" id="ARBA00023136"/>
    </source>
</evidence>
<dbReference type="SUPFAM" id="SSF56935">
    <property type="entry name" value="Porins"/>
    <property type="match status" value="1"/>
</dbReference>
<protein>
    <submittedName>
        <fullName evidence="16">Hemoglobin/transferrin/lactoferrin receptor protein</fullName>
    </submittedName>
</protein>
<evidence type="ECO:0000256" key="2">
    <source>
        <dbReference type="ARBA" id="ARBA00009810"/>
    </source>
</evidence>
<feature type="domain" description="TonB-dependent receptor-like beta-barrel" evidence="14">
    <location>
        <begin position="260"/>
        <end position="639"/>
    </location>
</feature>
<evidence type="ECO:0000313" key="16">
    <source>
        <dbReference type="EMBL" id="PWK58162.1"/>
    </source>
</evidence>
<dbReference type="InterPro" id="IPR000531">
    <property type="entry name" value="Beta-barrel_TonB"/>
</dbReference>
<organism evidence="16 17">
    <name type="scientific">Roseicyclus mahoneyensis</name>
    <dbReference type="NCBI Taxonomy" id="164332"/>
    <lineage>
        <taxon>Bacteria</taxon>
        <taxon>Pseudomonadati</taxon>
        <taxon>Pseudomonadota</taxon>
        <taxon>Alphaproteobacteria</taxon>
        <taxon>Rhodobacterales</taxon>
        <taxon>Roseobacteraceae</taxon>
        <taxon>Roseicyclus</taxon>
    </lineage>
</organism>
<dbReference type="AlphaFoldDB" id="A0A316GBZ7"/>
<dbReference type="EMBL" id="QGGW01000010">
    <property type="protein sequence ID" value="PWK58162.1"/>
    <property type="molecule type" value="Genomic_DNA"/>
</dbReference>
<evidence type="ECO:0000256" key="6">
    <source>
        <dbReference type="ARBA" id="ARBA00022729"/>
    </source>
</evidence>
<dbReference type="GO" id="GO:0015344">
    <property type="term" value="F:siderophore uptake transmembrane transporter activity"/>
    <property type="evidence" value="ECO:0007669"/>
    <property type="project" value="TreeGrafter"/>
</dbReference>
<dbReference type="InterPro" id="IPR039426">
    <property type="entry name" value="TonB-dep_rcpt-like"/>
</dbReference>
<keyword evidence="3 10" id="KW-0813">Transport</keyword>